<dbReference type="InterPro" id="IPR012770">
    <property type="entry name" value="TreR"/>
</dbReference>
<evidence type="ECO:0000313" key="7">
    <source>
        <dbReference type="Proteomes" id="UP000188993"/>
    </source>
</evidence>
<dbReference type="Gene3D" id="1.10.10.10">
    <property type="entry name" value="Winged helix-like DNA-binding domain superfamily/Winged helix DNA-binding domain"/>
    <property type="match status" value="1"/>
</dbReference>
<feature type="domain" description="HTH gntR-type" evidence="5">
    <location>
        <begin position="8"/>
        <end position="76"/>
    </location>
</feature>
<protein>
    <recommendedName>
        <fullName evidence="4">Trehalose operon repressor</fullName>
    </recommendedName>
</protein>
<dbReference type="SMART" id="SM00345">
    <property type="entry name" value="HTH_GNTR"/>
    <property type="match status" value="1"/>
</dbReference>
<dbReference type="CDD" id="cd07377">
    <property type="entry name" value="WHTH_GntR"/>
    <property type="match status" value="1"/>
</dbReference>
<dbReference type="SUPFAM" id="SSF46785">
    <property type="entry name" value="Winged helix' DNA-binding domain"/>
    <property type="match status" value="1"/>
</dbReference>
<keyword evidence="7" id="KW-1185">Reference proteome</keyword>
<name>A0A1S6IRN9_9LACT</name>
<organism evidence="6 7">
    <name type="scientific">Jeotgalibaca dankookensis</name>
    <dbReference type="NCBI Taxonomy" id="708126"/>
    <lineage>
        <taxon>Bacteria</taxon>
        <taxon>Bacillati</taxon>
        <taxon>Bacillota</taxon>
        <taxon>Bacilli</taxon>
        <taxon>Lactobacillales</taxon>
        <taxon>Carnobacteriaceae</taxon>
        <taxon>Jeotgalibaca</taxon>
    </lineage>
</organism>
<dbReference type="EMBL" id="CP019728">
    <property type="protein sequence ID" value="AQS54223.1"/>
    <property type="molecule type" value="Genomic_DNA"/>
</dbReference>
<dbReference type="InterPro" id="IPR050679">
    <property type="entry name" value="Bact_HTH_transcr_reg"/>
</dbReference>
<dbReference type="GO" id="GO:0003677">
    <property type="term" value="F:DNA binding"/>
    <property type="evidence" value="ECO:0007669"/>
    <property type="project" value="UniProtKB-UniRule"/>
</dbReference>
<dbReference type="Pfam" id="PF07702">
    <property type="entry name" value="UTRA"/>
    <property type="match status" value="1"/>
</dbReference>
<evidence type="ECO:0000259" key="5">
    <source>
        <dbReference type="PROSITE" id="PS50949"/>
    </source>
</evidence>
<keyword evidence="3" id="KW-0804">Transcription</keyword>
<accession>A0A1S6IRN9</accession>
<dbReference type="GO" id="GO:0045892">
    <property type="term" value="P:negative regulation of DNA-templated transcription"/>
    <property type="evidence" value="ECO:0007669"/>
    <property type="project" value="TreeGrafter"/>
</dbReference>
<dbReference type="PRINTS" id="PR00035">
    <property type="entry name" value="HTHGNTR"/>
</dbReference>
<dbReference type="PROSITE" id="PS50949">
    <property type="entry name" value="HTH_GNTR"/>
    <property type="match status" value="1"/>
</dbReference>
<reference evidence="6 7" key="1">
    <citation type="journal article" date="2014" name="Int. J. Syst. Evol. Microbiol.">
        <title>Jeotgalibaca dankookensis gen. nov., sp. nov., a member of the family Carnobacteriaceae, isolated from seujeot (Korean traditional food).</title>
        <authorList>
            <person name="Lee D.G."/>
            <person name="Trujillo M.E."/>
            <person name="Kang H."/>
            <person name="Ahn T.Y."/>
        </authorList>
    </citation>
    <scope>NUCLEOTIDE SEQUENCE [LARGE SCALE GENOMIC DNA]</scope>
    <source>
        <strain evidence="6 7">EX-07</strain>
    </source>
</reference>
<dbReference type="SUPFAM" id="SSF64288">
    <property type="entry name" value="Chorismate lyase-like"/>
    <property type="match status" value="1"/>
</dbReference>
<dbReference type="InterPro" id="IPR000524">
    <property type="entry name" value="Tscrpt_reg_HTH_GntR"/>
</dbReference>
<evidence type="ECO:0000256" key="3">
    <source>
        <dbReference type="ARBA" id="ARBA00023163"/>
    </source>
</evidence>
<dbReference type="Pfam" id="PF00392">
    <property type="entry name" value="GntR"/>
    <property type="match status" value="1"/>
</dbReference>
<dbReference type="InterPro" id="IPR028978">
    <property type="entry name" value="Chorismate_lyase_/UTRA_dom_sf"/>
</dbReference>
<dbReference type="KEGG" id="jda:BW727_101899"/>
<dbReference type="InterPro" id="IPR011663">
    <property type="entry name" value="UTRA"/>
</dbReference>
<dbReference type="Proteomes" id="UP000188993">
    <property type="component" value="Chromosome"/>
</dbReference>
<dbReference type="Gene3D" id="3.40.1410.10">
    <property type="entry name" value="Chorismate lyase-like"/>
    <property type="match status" value="1"/>
</dbReference>
<dbReference type="InterPro" id="IPR036388">
    <property type="entry name" value="WH-like_DNA-bd_sf"/>
</dbReference>
<dbReference type="SMART" id="SM00866">
    <property type="entry name" value="UTRA"/>
    <property type="match status" value="1"/>
</dbReference>
<dbReference type="PANTHER" id="PTHR44846:SF12">
    <property type="entry name" value="HTH-TYPE TRANSCRIPTIONAL REGULATOR TRER"/>
    <property type="match status" value="1"/>
</dbReference>
<dbReference type="InterPro" id="IPR036390">
    <property type="entry name" value="WH_DNA-bd_sf"/>
</dbReference>
<evidence type="ECO:0000256" key="2">
    <source>
        <dbReference type="ARBA" id="ARBA00023125"/>
    </source>
</evidence>
<evidence type="ECO:0000256" key="1">
    <source>
        <dbReference type="ARBA" id="ARBA00023015"/>
    </source>
</evidence>
<keyword evidence="2" id="KW-0238">DNA-binding</keyword>
<gene>
    <name evidence="6" type="primary">treR</name>
    <name evidence="6" type="ORF">BW727_101899</name>
</gene>
<dbReference type="GO" id="GO:0003700">
    <property type="term" value="F:DNA-binding transcription factor activity"/>
    <property type="evidence" value="ECO:0007669"/>
    <property type="project" value="UniProtKB-UniRule"/>
</dbReference>
<proteinExistence type="predicted"/>
<evidence type="ECO:0000256" key="4">
    <source>
        <dbReference type="NCBIfam" id="TIGR02404"/>
    </source>
</evidence>
<dbReference type="STRING" id="708126.BW727_101899"/>
<sequence length="246" mass="28686">MSEELITINKFYDIYLDLKMKIETYHYQTGSLLPSEKTLADVYKVSRETIRKALTMLLEEGYIQKKQGKGSIVLDIKRLNFPFSGLTSFKEIQEAQNIQSETILVKNKRELAPKFLTNQLDLAPSQQVISLVRLRKISGEVVILDKDYLIDDKIRSIPSQAAKDSLYAYLESELHMNISYAKKIFVVEPATREDRQLMDLKNDTHVVVVKGEVYLEDTRLFQYTESRHRLDRFEFVEFARRKHSAP</sequence>
<evidence type="ECO:0000313" key="6">
    <source>
        <dbReference type="EMBL" id="AQS54223.1"/>
    </source>
</evidence>
<dbReference type="AlphaFoldDB" id="A0A1S6IRN9"/>
<dbReference type="NCBIfam" id="TIGR02404">
    <property type="entry name" value="trehalos_R_Bsub"/>
    <property type="match status" value="1"/>
</dbReference>
<keyword evidence="1" id="KW-0805">Transcription regulation</keyword>
<dbReference type="PANTHER" id="PTHR44846">
    <property type="entry name" value="MANNOSYL-D-GLYCERATE TRANSPORT/METABOLISM SYSTEM REPRESSOR MNGR-RELATED"/>
    <property type="match status" value="1"/>
</dbReference>